<feature type="domain" description="ABC transporter" evidence="4">
    <location>
        <begin position="2"/>
        <end position="236"/>
    </location>
</feature>
<keyword evidence="1" id="KW-0813">Transport</keyword>
<dbReference type="AlphaFoldDB" id="A0A5C0SKX9"/>
<dbReference type="PANTHER" id="PTHR42734:SF19">
    <property type="entry name" value="IRON COMPOUNDS ABC TRANSPORTER, ATP-BINDING PROTEIN"/>
    <property type="match status" value="1"/>
</dbReference>
<dbReference type="InterPro" id="IPR017871">
    <property type="entry name" value="ABC_transporter-like_CS"/>
</dbReference>
<dbReference type="Pfam" id="PF00005">
    <property type="entry name" value="ABC_tran"/>
    <property type="match status" value="1"/>
</dbReference>
<dbReference type="InterPro" id="IPR003439">
    <property type="entry name" value="ABC_transporter-like_ATP-bd"/>
</dbReference>
<evidence type="ECO:0000259" key="4">
    <source>
        <dbReference type="PROSITE" id="PS50893"/>
    </source>
</evidence>
<organism evidence="5 6">
    <name type="scientific">Thermococcus aciditolerans</name>
    <dbReference type="NCBI Taxonomy" id="2598455"/>
    <lineage>
        <taxon>Archaea</taxon>
        <taxon>Methanobacteriati</taxon>
        <taxon>Methanobacteriota</taxon>
        <taxon>Thermococci</taxon>
        <taxon>Thermococcales</taxon>
        <taxon>Thermococcaceae</taxon>
        <taxon>Thermococcus</taxon>
    </lineage>
</organism>
<gene>
    <name evidence="5" type="ORF">FPV09_07325</name>
</gene>
<dbReference type="GO" id="GO:0016887">
    <property type="term" value="F:ATP hydrolysis activity"/>
    <property type="evidence" value="ECO:0007669"/>
    <property type="project" value="InterPro"/>
</dbReference>
<dbReference type="EMBL" id="CP041932">
    <property type="protein sequence ID" value="QEK14930.1"/>
    <property type="molecule type" value="Genomic_DNA"/>
</dbReference>
<protein>
    <submittedName>
        <fullName evidence="5">ABC transporter ATP-binding protein</fullName>
    </submittedName>
</protein>
<dbReference type="PROSITE" id="PS00211">
    <property type="entry name" value="ABC_TRANSPORTER_1"/>
    <property type="match status" value="1"/>
</dbReference>
<dbReference type="InterPro" id="IPR003593">
    <property type="entry name" value="AAA+_ATPase"/>
</dbReference>
<name>A0A5C0SKX9_9EURY</name>
<dbReference type="FunFam" id="3.40.50.300:FF:000134">
    <property type="entry name" value="Iron-enterobactin ABC transporter ATP-binding protein"/>
    <property type="match status" value="1"/>
</dbReference>
<sequence length="258" mass="28413">MLEVRGLAFSYGDFSIEGVTLEVKEGEVVTLLGPNGSGKTTILKAIYGLLKPKERCVFIDGRDFHELPIRERAKLAGYVPQSHTPPFPYTVLDVVVTGLASQLGPFESPGKEHYEKALEKLGLLGLERFKDKPYTQLSGGQMQLVLIARALVQEPRFLLLDEPTAHLDFKNQVKVLGMVRRLAREGISTIMTLHDPNLTSVYSDRVALVKGGRIAAIGEPKEVIREDVLEEVYGMPVSVLEFNGFRLVIPGGELNGAD</sequence>
<dbReference type="PANTHER" id="PTHR42734">
    <property type="entry name" value="METAL TRANSPORT SYSTEM ATP-BINDING PROTEIN TM_0124-RELATED"/>
    <property type="match status" value="1"/>
</dbReference>
<dbReference type="InterPro" id="IPR050153">
    <property type="entry name" value="Metal_Ion_Import_ABC"/>
</dbReference>
<dbReference type="InterPro" id="IPR027417">
    <property type="entry name" value="P-loop_NTPase"/>
</dbReference>
<dbReference type="Gene3D" id="3.40.50.300">
    <property type="entry name" value="P-loop containing nucleotide triphosphate hydrolases"/>
    <property type="match status" value="1"/>
</dbReference>
<evidence type="ECO:0000256" key="1">
    <source>
        <dbReference type="ARBA" id="ARBA00022448"/>
    </source>
</evidence>
<dbReference type="SUPFAM" id="SSF52540">
    <property type="entry name" value="P-loop containing nucleoside triphosphate hydrolases"/>
    <property type="match status" value="1"/>
</dbReference>
<dbReference type="CDD" id="cd03214">
    <property type="entry name" value="ABC_Iron-Siderophores_B12_Hemin"/>
    <property type="match status" value="1"/>
</dbReference>
<keyword evidence="6" id="KW-1185">Reference proteome</keyword>
<evidence type="ECO:0000313" key="5">
    <source>
        <dbReference type="EMBL" id="QEK14930.1"/>
    </source>
</evidence>
<keyword evidence="3 5" id="KW-0067">ATP-binding</keyword>
<reference evidence="5 6" key="1">
    <citation type="submission" date="2019-07" db="EMBL/GenBank/DDBJ databases">
        <title>Complete genome of Thermococcus acidophilus.</title>
        <authorList>
            <person name="Li X."/>
        </authorList>
    </citation>
    <scope>NUCLEOTIDE SEQUENCE [LARGE SCALE GENOMIC DNA]</scope>
    <source>
        <strain evidence="5 6">SY113</strain>
    </source>
</reference>
<dbReference type="KEGG" id="them:FPV09_07325"/>
<evidence type="ECO:0000256" key="2">
    <source>
        <dbReference type="ARBA" id="ARBA00022741"/>
    </source>
</evidence>
<evidence type="ECO:0000256" key="3">
    <source>
        <dbReference type="ARBA" id="ARBA00022840"/>
    </source>
</evidence>
<dbReference type="RefSeq" id="WP_148882899.1">
    <property type="nucleotide sequence ID" value="NZ_CP041932.1"/>
</dbReference>
<dbReference type="GeneID" id="41609654"/>
<dbReference type="SMART" id="SM00382">
    <property type="entry name" value="AAA"/>
    <property type="match status" value="1"/>
</dbReference>
<evidence type="ECO:0000313" key="6">
    <source>
        <dbReference type="Proteomes" id="UP000322631"/>
    </source>
</evidence>
<proteinExistence type="predicted"/>
<dbReference type="Proteomes" id="UP000322631">
    <property type="component" value="Chromosome"/>
</dbReference>
<dbReference type="GO" id="GO:0005524">
    <property type="term" value="F:ATP binding"/>
    <property type="evidence" value="ECO:0007669"/>
    <property type="project" value="UniProtKB-KW"/>
</dbReference>
<dbReference type="PROSITE" id="PS50893">
    <property type="entry name" value="ABC_TRANSPORTER_2"/>
    <property type="match status" value="1"/>
</dbReference>
<keyword evidence="2" id="KW-0547">Nucleotide-binding</keyword>
<accession>A0A5C0SKX9</accession>